<dbReference type="EMBL" id="JBEPMK010000001">
    <property type="protein sequence ID" value="MET3643572.1"/>
    <property type="molecule type" value="Genomic_DNA"/>
</dbReference>
<keyword evidence="2 5" id="KW-0012">Acyltransferase</keyword>
<comment type="caution">
    <text evidence="5">The sequence shown here is derived from an EMBL/GenBank/DDBJ whole genome shotgun (WGS) entry which is preliminary data.</text>
</comment>
<evidence type="ECO:0000256" key="2">
    <source>
        <dbReference type="ARBA" id="ARBA00023315"/>
    </source>
</evidence>
<sequence>MFYSFLRNLLVFLLWVVNGNVHYHDKENILPQDENYILVAPHKNFWDPIFLGFGAAPKQFIFMAKKELFSNRGFGWWIRKCGAFPVDRENPSQAVLKYSVKMLKKSNRSLVMFPSGSRHSSELKGGVAVIAKTAKVKIMPANYVGPTALKGLLTGERVDVVFGNPIDVSDIKRMDEAGIAEVNRRIESEFHRLDALATSYQTTKKLNLLTYIYRVPIIIIVLLVLLLTYLGSYIASFFINPDIKLEEKS</sequence>
<feature type="transmembrane region" description="Helical" evidence="3">
    <location>
        <begin position="211"/>
        <end position="239"/>
    </location>
</feature>
<protein>
    <submittedName>
        <fullName evidence="5">1-acyl-sn-glycerol-3-phosphate acyltransferase</fullName>
        <ecNumber evidence="5">2.3.1.51</ecNumber>
    </submittedName>
</protein>
<dbReference type="SUPFAM" id="SSF69593">
    <property type="entry name" value="Glycerol-3-phosphate (1)-acyltransferase"/>
    <property type="match status" value="1"/>
</dbReference>
<evidence type="ECO:0000313" key="5">
    <source>
        <dbReference type="EMBL" id="MET3643572.1"/>
    </source>
</evidence>
<dbReference type="CDD" id="cd07989">
    <property type="entry name" value="LPLAT_AGPAT-like"/>
    <property type="match status" value="1"/>
</dbReference>
<dbReference type="InterPro" id="IPR002123">
    <property type="entry name" value="Plipid/glycerol_acylTrfase"/>
</dbReference>
<reference evidence="5 6" key="1">
    <citation type="submission" date="2024-06" db="EMBL/GenBank/DDBJ databases">
        <title>Genomic Encyclopedia of Type Strains, Phase IV (KMG-IV): sequencing the most valuable type-strain genomes for metagenomic binning, comparative biology and taxonomic classification.</title>
        <authorList>
            <person name="Goeker M."/>
        </authorList>
    </citation>
    <scope>NUCLEOTIDE SEQUENCE [LARGE SCALE GENOMIC DNA]</scope>
    <source>
        <strain evidence="5 6">DSM 15349</strain>
    </source>
</reference>
<evidence type="ECO:0000313" key="6">
    <source>
        <dbReference type="Proteomes" id="UP001549055"/>
    </source>
</evidence>
<proteinExistence type="predicted"/>
<dbReference type="SMART" id="SM00563">
    <property type="entry name" value="PlsC"/>
    <property type="match status" value="1"/>
</dbReference>
<evidence type="ECO:0000256" key="1">
    <source>
        <dbReference type="ARBA" id="ARBA00022679"/>
    </source>
</evidence>
<keyword evidence="3" id="KW-0812">Transmembrane</keyword>
<dbReference type="Pfam" id="PF01553">
    <property type="entry name" value="Acyltransferase"/>
    <property type="match status" value="1"/>
</dbReference>
<evidence type="ECO:0000259" key="4">
    <source>
        <dbReference type="SMART" id="SM00563"/>
    </source>
</evidence>
<keyword evidence="3" id="KW-0472">Membrane</keyword>
<dbReference type="EC" id="2.3.1.51" evidence="5"/>
<keyword evidence="3" id="KW-1133">Transmembrane helix</keyword>
<accession>A0ABV2JIN9</accession>
<gene>
    <name evidence="5" type="ORF">ABID27_000189</name>
</gene>
<keyword evidence="1 5" id="KW-0808">Transferase</keyword>
<dbReference type="PANTHER" id="PTHR10434:SF40">
    <property type="entry name" value="1-ACYL-SN-GLYCEROL-3-PHOSPHATE ACYLTRANSFERASE"/>
    <property type="match status" value="1"/>
</dbReference>
<dbReference type="PANTHER" id="PTHR10434">
    <property type="entry name" value="1-ACYL-SN-GLYCEROL-3-PHOSPHATE ACYLTRANSFERASE"/>
    <property type="match status" value="1"/>
</dbReference>
<dbReference type="RefSeq" id="WP_253362615.1">
    <property type="nucleotide sequence ID" value="NZ_JALJXU010000001.1"/>
</dbReference>
<organism evidence="5 6">
    <name type="scientific">Streptococcus gallinaceus</name>
    <dbReference type="NCBI Taxonomy" id="165758"/>
    <lineage>
        <taxon>Bacteria</taxon>
        <taxon>Bacillati</taxon>
        <taxon>Bacillota</taxon>
        <taxon>Bacilli</taxon>
        <taxon>Lactobacillales</taxon>
        <taxon>Streptococcaceae</taxon>
        <taxon>Streptococcus</taxon>
    </lineage>
</organism>
<feature type="domain" description="Phospholipid/glycerol acyltransferase" evidence="4">
    <location>
        <begin position="36"/>
        <end position="146"/>
    </location>
</feature>
<dbReference type="Proteomes" id="UP001549055">
    <property type="component" value="Unassembled WGS sequence"/>
</dbReference>
<keyword evidence="6" id="KW-1185">Reference proteome</keyword>
<name>A0ABV2JIN9_9STRE</name>
<evidence type="ECO:0000256" key="3">
    <source>
        <dbReference type="SAM" id="Phobius"/>
    </source>
</evidence>
<dbReference type="GO" id="GO:0003841">
    <property type="term" value="F:1-acylglycerol-3-phosphate O-acyltransferase activity"/>
    <property type="evidence" value="ECO:0007669"/>
    <property type="project" value="UniProtKB-EC"/>
</dbReference>